<keyword evidence="9" id="KW-1185">Reference proteome</keyword>
<dbReference type="EMBL" id="AP023081">
    <property type="protein sequence ID" value="BCD88161.1"/>
    <property type="molecule type" value="Genomic_DNA"/>
</dbReference>
<evidence type="ECO:0000256" key="4">
    <source>
        <dbReference type="ARBA" id="ARBA00023136"/>
    </source>
</evidence>
<dbReference type="PANTHER" id="PTHR32322:SF9">
    <property type="entry name" value="AMINO-ACID METABOLITE EFFLUX PUMP-RELATED"/>
    <property type="match status" value="1"/>
</dbReference>
<keyword evidence="2 5" id="KW-0812">Transmembrane</keyword>
<feature type="transmembrane region" description="Helical" evidence="5">
    <location>
        <begin position="213"/>
        <end position="232"/>
    </location>
</feature>
<proteinExistence type="predicted"/>
<gene>
    <name evidence="8" type="ORF">ABS648_18730</name>
    <name evidence="7" type="ORF">PSm6_45680</name>
</gene>
<feature type="transmembrane region" description="Helical" evidence="5">
    <location>
        <begin position="75"/>
        <end position="96"/>
    </location>
</feature>
<comment type="subcellular location">
    <subcellularLocation>
        <location evidence="1">Membrane</location>
        <topology evidence="1">Multi-pass membrane protein</topology>
    </subcellularLocation>
</comment>
<sequence length="289" mass="29151">MTAPATGLATTRGSTLLLTALAMLAFAGNSVLCRLALKHTGIDAPSFTVLRIASGALMLWFLLKWRNAGKPMAGSWPGALALVVYAAGFSLAYIHLDTGTGALLLFGAVQLSMLLYGFVRGERLGLQGVAGLLLAIAGLLVLLLPGASAPPLGSALLMLMAGFAWAVYSLLGKGSGDPLAATTGNFVRGIPLALACALPFLQGLHFDPAGAGFALLSGAVASGMGYAIWYAAVARLASIQAATVQLSVPILAAAAGILFLGEALTLPLAIASLAVLGGVGLVLSSKMKH</sequence>
<feature type="transmembrane region" description="Helical" evidence="5">
    <location>
        <begin position="239"/>
        <end position="260"/>
    </location>
</feature>
<reference evidence="8" key="2">
    <citation type="submission" date="2023-08" db="EMBL/GenBank/DDBJ databases">
        <title>Increased levels of nutrients transform a symbiont into a lethal pathobiont.</title>
        <authorList>
            <person name="Lachnit T."/>
            <person name="Ulrich L."/>
            <person name="Willmer F.M."/>
            <person name="Hasenbein T."/>
            <person name="Steiner L.X."/>
            <person name="Wolters M."/>
            <person name="Herbst E.M."/>
            <person name="Deines P."/>
        </authorList>
    </citation>
    <scope>NUCLEOTIDE SEQUENCE</scope>
    <source>
        <strain evidence="8">T3</strain>
    </source>
</reference>
<evidence type="ECO:0000256" key="1">
    <source>
        <dbReference type="ARBA" id="ARBA00004141"/>
    </source>
</evidence>
<feature type="transmembrane region" description="Helical" evidence="5">
    <location>
        <begin position="266"/>
        <end position="284"/>
    </location>
</feature>
<feature type="transmembrane region" description="Helical" evidence="5">
    <location>
        <begin position="183"/>
        <end position="201"/>
    </location>
</feature>
<evidence type="ECO:0000256" key="3">
    <source>
        <dbReference type="ARBA" id="ARBA00022989"/>
    </source>
</evidence>
<feature type="transmembrane region" description="Helical" evidence="5">
    <location>
        <begin position="44"/>
        <end position="63"/>
    </location>
</feature>
<dbReference type="EMBL" id="CP158373">
    <property type="protein sequence ID" value="XBY61991.1"/>
    <property type="molecule type" value="Genomic_DNA"/>
</dbReference>
<dbReference type="InterPro" id="IPR050638">
    <property type="entry name" value="AA-Vitamin_Transporters"/>
</dbReference>
<dbReference type="Pfam" id="PF00892">
    <property type="entry name" value="EamA"/>
    <property type="match status" value="1"/>
</dbReference>
<protein>
    <submittedName>
        <fullName evidence="8">DMT family transporter</fullName>
    </submittedName>
    <submittedName>
        <fullName evidence="7">Membrane protein</fullName>
    </submittedName>
</protein>
<evidence type="ECO:0000313" key="9">
    <source>
        <dbReference type="Proteomes" id="UP001064896"/>
    </source>
</evidence>
<keyword evidence="4 5" id="KW-0472">Membrane</keyword>
<feature type="domain" description="EamA" evidence="6">
    <location>
        <begin position="155"/>
        <end position="283"/>
    </location>
</feature>
<dbReference type="InterPro" id="IPR000620">
    <property type="entry name" value="EamA_dom"/>
</dbReference>
<dbReference type="GO" id="GO:0016020">
    <property type="term" value="C:membrane"/>
    <property type="evidence" value="ECO:0007669"/>
    <property type="project" value="UniProtKB-SubCell"/>
</dbReference>
<keyword evidence="3 5" id="KW-1133">Transmembrane helix</keyword>
<dbReference type="SUPFAM" id="SSF103481">
    <property type="entry name" value="Multidrug resistance efflux transporter EmrE"/>
    <property type="match status" value="2"/>
</dbReference>
<dbReference type="PANTHER" id="PTHR32322">
    <property type="entry name" value="INNER MEMBRANE TRANSPORTER"/>
    <property type="match status" value="1"/>
</dbReference>
<feature type="transmembrane region" description="Helical" evidence="5">
    <location>
        <begin position="126"/>
        <end position="146"/>
    </location>
</feature>
<dbReference type="InterPro" id="IPR037185">
    <property type="entry name" value="EmrE-like"/>
</dbReference>
<evidence type="ECO:0000313" key="7">
    <source>
        <dbReference type="EMBL" id="BCD88161.1"/>
    </source>
</evidence>
<name>A0AAU7XYS4_9PSED</name>
<feature type="transmembrane region" description="Helical" evidence="5">
    <location>
        <begin position="152"/>
        <end position="171"/>
    </location>
</feature>
<feature type="transmembrane region" description="Helical" evidence="5">
    <location>
        <begin position="102"/>
        <end position="119"/>
    </location>
</feature>
<dbReference type="Proteomes" id="UP001064896">
    <property type="component" value="Chromosome"/>
</dbReference>
<reference evidence="7" key="1">
    <citation type="submission" date="2020-05" db="EMBL/GenBank/DDBJ databases">
        <title>Complete genome sequence of Pseudomonas sp. Sm006.</title>
        <authorList>
            <person name="Takeuchi K."/>
            <person name="Someya N."/>
        </authorList>
    </citation>
    <scope>NUCLEOTIDE SEQUENCE</scope>
    <source>
        <strain evidence="7">Sm006</strain>
    </source>
</reference>
<evidence type="ECO:0000256" key="2">
    <source>
        <dbReference type="ARBA" id="ARBA00022692"/>
    </source>
</evidence>
<accession>A0AAU7XYS4</accession>
<dbReference type="AlphaFoldDB" id="A0AAU7XYS4"/>
<dbReference type="RefSeq" id="WP_021218097.1">
    <property type="nucleotide sequence ID" value="NZ_AP023081.1"/>
</dbReference>
<organism evidence="8">
    <name type="scientific">Pseudomonas solani</name>
    <dbReference type="NCBI Taxonomy" id="2731552"/>
    <lineage>
        <taxon>Bacteria</taxon>
        <taxon>Pseudomonadati</taxon>
        <taxon>Pseudomonadota</taxon>
        <taxon>Gammaproteobacteria</taxon>
        <taxon>Pseudomonadales</taxon>
        <taxon>Pseudomonadaceae</taxon>
        <taxon>Pseudomonas</taxon>
    </lineage>
</organism>
<evidence type="ECO:0000256" key="5">
    <source>
        <dbReference type="SAM" id="Phobius"/>
    </source>
</evidence>
<evidence type="ECO:0000313" key="8">
    <source>
        <dbReference type="EMBL" id="XBY61991.1"/>
    </source>
</evidence>
<evidence type="ECO:0000259" key="6">
    <source>
        <dbReference type="Pfam" id="PF00892"/>
    </source>
</evidence>